<dbReference type="SMART" id="SM00267">
    <property type="entry name" value="GGDEF"/>
    <property type="match status" value="1"/>
</dbReference>
<dbReference type="GO" id="GO:0052621">
    <property type="term" value="F:diguanylate cyclase activity"/>
    <property type="evidence" value="ECO:0007669"/>
    <property type="project" value="UniProtKB-EC"/>
</dbReference>
<dbReference type="InterPro" id="IPR050469">
    <property type="entry name" value="Diguanylate_Cyclase"/>
</dbReference>
<dbReference type="EC" id="2.7.7.65" evidence="1"/>
<dbReference type="PROSITE" id="PS50887">
    <property type="entry name" value="GGDEF"/>
    <property type="match status" value="1"/>
</dbReference>
<dbReference type="Pfam" id="PF00990">
    <property type="entry name" value="GGDEF"/>
    <property type="match status" value="1"/>
</dbReference>
<gene>
    <name evidence="4" type="ORF">GBG18_12495</name>
    <name evidence="3" type="ORF">GBG19_09190</name>
</gene>
<dbReference type="Proteomes" id="UP000472839">
    <property type="component" value="Unassembled WGS sequence"/>
</dbReference>
<evidence type="ECO:0000256" key="1">
    <source>
        <dbReference type="ARBA" id="ARBA00012528"/>
    </source>
</evidence>
<keyword evidence="5" id="KW-1185">Reference proteome</keyword>
<dbReference type="InterPro" id="IPR029787">
    <property type="entry name" value="Nucleotide_cyclase"/>
</dbReference>
<dbReference type="EMBL" id="WFKJ01000046">
    <property type="protein sequence ID" value="KAB7888658.1"/>
    <property type="molecule type" value="Genomic_DNA"/>
</dbReference>
<name>A0A6L4WS93_9BACT</name>
<dbReference type="GO" id="GO:0005886">
    <property type="term" value="C:plasma membrane"/>
    <property type="evidence" value="ECO:0007669"/>
    <property type="project" value="TreeGrafter"/>
</dbReference>
<dbReference type="GO" id="GO:0043709">
    <property type="term" value="P:cell adhesion involved in single-species biofilm formation"/>
    <property type="evidence" value="ECO:0007669"/>
    <property type="project" value="TreeGrafter"/>
</dbReference>
<protein>
    <recommendedName>
        <fullName evidence="1">diguanylate cyclase</fullName>
        <ecNumber evidence="1">2.7.7.65</ecNumber>
    </recommendedName>
</protein>
<sequence>MITYNIDPYKTLKSIIQVTSSCLGEEYLKIICDELKVLFNANLVFITEAIDSNPTTKVKILYSTNSESPENFLLEDTPCKLIYDNKIIQITKSVNIDFPKAQDTTFESFYGIPINNKKNECIGHLAIFSEKIRKLPKEIEDIALIFSKRIELEYQRIILENENKKMIRKLLELSEIDPLTNLYNRRFFCEKCNQVFIQSKRNFNKASLIFLDLDDFKEINDKYGHAKGDYVLKEVGTILKQTCRKDVDFISRIGGEEFGIICLNSPIHSSLQLAKRIMANTNDFFKNEKYNVTYSIGIEEFDSSYDSWEDIYNLADKKMYKAKASGKNKIIY</sequence>
<comment type="caution">
    <text evidence="3">The sequence shown here is derived from an EMBL/GenBank/DDBJ whole genome shotgun (WGS) entry which is preliminary data.</text>
</comment>
<evidence type="ECO:0000313" key="5">
    <source>
        <dbReference type="Proteomes" id="UP000461010"/>
    </source>
</evidence>
<dbReference type="InterPro" id="IPR000160">
    <property type="entry name" value="GGDEF_dom"/>
</dbReference>
<dbReference type="PANTHER" id="PTHR45138">
    <property type="entry name" value="REGULATORY COMPONENTS OF SENSORY TRANSDUCTION SYSTEM"/>
    <property type="match status" value="1"/>
</dbReference>
<dbReference type="NCBIfam" id="TIGR00254">
    <property type="entry name" value="GGDEF"/>
    <property type="match status" value="1"/>
</dbReference>
<dbReference type="EMBL" id="WFKK01000025">
    <property type="protein sequence ID" value="KAB7888401.1"/>
    <property type="molecule type" value="Genomic_DNA"/>
</dbReference>
<dbReference type="Proteomes" id="UP000461010">
    <property type="component" value="Unassembled WGS sequence"/>
</dbReference>
<dbReference type="FunFam" id="3.30.70.270:FF:000001">
    <property type="entry name" value="Diguanylate cyclase domain protein"/>
    <property type="match status" value="1"/>
</dbReference>
<reference evidence="5 6" key="1">
    <citation type="submission" date="2019-10" db="EMBL/GenBank/DDBJ databases">
        <title>Poseidonibacter ostreae sp. nov., isolated from the gut of the Ostrea denselamellosa.</title>
        <authorList>
            <person name="Choi A."/>
        </authorList>
    </citation>
    <scope>NUCLEOTIDE SEQUENCE [LARGE SCALE GENOMIC DNA]</scope>
    <source>
        <strain evidence="3 6">SJOD-M-33</strain>
        <strain evidence="4 5">SJOD-M-5</strain>
    </source>
</reference>
<evidence type="ECO:0000313" key="6">
    <source>
        <dbReference type="Proteomes" id="UP000472839"/>
    </source>
</evidence>
<dbReference type="GO" id="GO:1902201">
    <property type="term" value="P:negative regulation of bacterial-type flagellum-dependent cell motility"/>
    <property type="evidence" value="ECO:0007669"/>
    <property type="project" value="TreeGrafter"/>
</dbReference>
<dbReference type="SUPFAM" id="SSF55073">
    <property type="entry name" value="Nucleotide cyclase"/>
    <property type="match status" value="1"/>
</dbReference>
<evidence type="ECO:0000313" key="4">
    <source>
        <dbReference type="EMBL" id="KAB7888658.1"/>
    </source>
</evidence>
<dbReference type="Gene3D" id="3.30.70.270">
    <property type="match status" value="1"/>
</dbReference>
<dbReference type="PANTHER" id="PTHR45138:SF6">
    <property type="entry name" value="DIGUANYLATE CYCLASE DGCN"/>
    <property type="match status" value="1"/>
</dbReference>
<dbReference type="CDD" id="cd01949">
    <property type="entry name" value="GGDEF"/>
    <property type="match status" value="1"/>
</dbReference>
<proteinExistence type="predicted"/>
<organism evidence="3 6">
    <name type="scientific">Poseidonibacter ostreae</name>
    <dbReference type="NCBI Taxonomy" id="2654171"/>
    <lineage>
        <taxon>Bacteria</taxon>
        <taxon>Pseudomonadati</taxon>
        <taxon>Campylobacterota</taxon>
        <taxon>Epsilonproteobacteria</taxon>
        <taxon>Campylobacterales</taxon>
        <taxon>Arcobacteraceae</taxon>
        <taxon>Poseidonibacter</taxon>
    </lineage>
</organism>
<dbReference type="AlphaFoldDB" id="A0A6L4WS93"/>
<dbReference type="SUPFAM" id="SSF55781">
    <property type="entry name" value="GAF domain-like"/>
    <property type="match status" value="1"/>
</dbReference>
<dbReference type="InterPro" id="IPR043128">
    <property type="entry name" value="Rev_trsase/Diguanyl_cyclase"/>
</dbReference>
<accession>A0A6L4WS93</accession>
<dbReference type="RefSeq" id="WP_152191548.1">
    <property type="nucleotide sequence ID" value="NZ_WFKI01000004.1"/>
</dbReference>
<evidence type="ECO:0000259" key="2">
    <source>
        <dbReference type="PROSITE" id="PS50887"/>
    </source>
</evidence>
<evidence type="ECO:0000313" key="3">
    <source>
        <dbReference type="EMBL" id="KAB7888401.1"/>
    </source>
</evidence>
<feature type="domain" description="GGDEF" evidence="2">
    <location>
        <begin position="204"/>
        <end position="332"/>
    </location>
</feature>